<protein>
    <recommendedName>
        <fullName evidence="3">F-box domain-containing protein</fullName>
    </recommendedName>
</protein>
<evidence type="ECO:0008006" key="3">
    <source>
        <dbReference type="Google" id="ProtNLM"/>
    </source>
</evidence>
<comment type="caution">
    <text evidence="1">The sequence shown here is derived from an EMBL/GenBank/DDBJ whole genome shotgun (WGS) entry which is preliminary data.</text>
</comment>
<evidence type="ECO:0000313" key="1">
    <source>
        <dbReference type="EMBL" id="CAA7261307.1"/>
    </source>
</evidence>
<reference evidence="1 2" key="1">
    <citation type="submission" date="2020-01" db="EMBL/GenBank/DDBJ databases">
        <authorList>
            <person name="Gupta K D."/>
        </authorList>
    </citation>
    <scope>NUCLEOTIDE SEQUENCE [LARGE SCALE GENOMIC DNA]</scope>
</reference>
<proteinExistence type="predicted"/>
<accession>A0A8S0XNP7</accession>
<dbReference type="Proteomes" id="UP000467700">
    <property type="component" value="Unassembled WGS sequence"/>
</dbReference>
<dbReference type="AlphaFoldDB" id="A0A8S0XNP7"/>
<dbReference type="OrthoDB" id="2992500at2759"/>
<organism evidence="1 2">
    <name type="scientific">Cyclocybe aegerita</name>
    <name type="common">Black poplar mushroom</name>
    <name type="synonym">Agrocybe aegerita</name>
    <dbReference type="NCBI Taxonomy" id="1973307"/>
    <lineage>
        <taxon>Eukaryota</taxon>
        <taxon>Fungi</taxon>
        <taxon>Dikarya</taxon>
        <taxon>Basidiomycota</taxon>
        <taxon>Agaricomycotina</taxon>
        <taxon>Agaricomycetes</taxon>
        <taxon>Agaricomycetidae</taxon>
        <taxon>Agaricales</taxon>
        <taxon>Agaricineae</taxon>
        <taxon>Bolbitiaceae</taxon>
        <taxon>Cyclocybe</taxon>
    </lineage>
</organism>
<keyword evidence="2" id="KW-1185">Reference proteome</keyword>
<name>A0A8S0XNP7_CYCAE</name>
<sequence length="480" mass="55129">MAHAQVLPIPVLLRIFDLCMKAQDPFPAPKDDVLRVITHAFPEWRRVALACPSLWTHIQLPPVRFHHPNNLVQLFQQSVERSSGLPVTVELYDDVGALLPGGRTAKSVEDFLYGGGGISIIDTILQPIRRCLVSLTCLLCGSDIINFLRLPSDTFPALECVSITFIHTLDTPRSPFTQDLLECLNFTVFESHGALKEAKFDILNGISPLDLKLPWAQLTKLDMNRNPISPLLFLRLMRRASSSLVEGSFHVEFPRISQRPFYPRYFDVLMPRLTTLHLKLVNPSLDTSFFFYIRLPRLQALRIEQYDDYAAWELSMFDPFLMHFRNTLRILELADFSPSATDYAPPVRKRTRALHQELESVFAILWRLEDLRLPSSIQVHAMTIEKLADGRLLPSLTELELFAVNAEQILWMKQRRKFLSRCYQLQPGSSRMANEIGSRISVKEFRHMRVWVKEHEVERMREAAEALGLGRTLSIAGFRL</sequence>
<dbReference type="EMBL" id="CACVBS010000032">
    <property type="protein sequence ID" value="CAA7261307.1"/>
    <property type="molecule type" value="Genomic_DNA"/>
</dbReference>
<evidence type="ECO:0000313" key="2">
    <source>
        <dbReference type="Proteomes" id="UP000467700"/>
    </source>
</evidence>
<gene>
    <name evidence="1" type="ORF">AAE3_LOCUS3499</name>
</gene>